<dbReference type="InterPro" id="IPR036097">
    <property type="entry name" value="HisK_dim/P_sf"/>
</dbReference>
<dbReference type="SUPFAM" id="SSF55874">
    <property type="entry name" value="ATPase domain of HSP90 chaperone/DNA topoisomerase II/histidine kinase"/>
    <property type="match status" value="1"/>
</dbReference>
<evidence type="ECO:0000313" key="9">
    <source>
        <dbReference type="EMBL" id="XBP71616.1"/>
    </source>
</evidence>
<feature type="transmembrane region" description="Helical" evidence="7">
    <location>
        <begin position="306"/>
        <end position="326"/>
    </location>
</feature>
<dbReference type="SMART" id="SM00388">
    <property type="entry name" value="HisKA"/>
    <property type="match status" value="1"/>
</dbReference>
<dbReference type="InterPro" id="IPR011622">
    <property type="entry name" value="7TMR_DISM_rcpt_extracell_dom2"/>
</dbReference>
<dbReference type="SUPFAM" id="SSF47384">
    <property type="entry name" value="Homodimeric domain of signal transducing histidine kinase"/>
    <property type="match status" value="1"/>
</dbReference>
<feature type="domain" description="Histidine kinase" evidence="8">
    <location>
        <begin position="398"/>
        <end position="608"/>
    </location>
</feature>
<gene>
    <name evidence="9" type="ORF">ABLV49_07420</name>
</gene>
<keyword evidence="7" id="KW-1133">Transmembrane helix</keyword>
<dbReference type="Gene3D" id="1.10.287.130">
    <property type="match status" value="1"/>
</dbReference>
<sequence>MTARWRLWFLVSLGLLLGLASLHAGAQELRMERAIFEDPSGDMTLAQVRQAGFSSAGKVVSLGYTRAALWMKLTVDAPKNDARMLVLRVVPASLDEVMLFSPGAADTGQRLRERSTPIQSTPGKSSYYLRVKTSGALLVSASLVTMAQAQQQNINQAMVLGAVLACCLPVIIGMLILIGMYRELLHVLFLLNFCISVAIFFGWFDYLGAFFGPYNWIASSAVVHFLGIANTFTAFLFFRALFGRFGLPQWGRLMFAVFFALNALLFLLFFLLDRQVVLILSSLLGIFASTFCMLLAVGVFNWKKPVTWFIAALIFIAMALLLRFLLTAQGIVAPDASILDLLAYRIFFLAAFFISIFILLDREKKSLVQTSILNETVARRLAESEKNRRELQERFMTMLMHELKTPLAIIQLAATSLGRHVAPDSGDATRVMNINRSVDDLNTLIERCAQADQIDQGAATIDKKLFSLKALTDDLLHTVGAGRIRLVMPQAVEIRSDYHDVRLILLNLLSNALKYSPPDSLVELNIQTTRVRDAAGVRFSVLNGVGAAGRPDPAQVFVRYYRAEAARSQVGAGLGLWLAQAVARQIGSEVHFQPAQMQVIFSFCLELA</sequence>
<evidence type="ECO:0000256" key="1">
    <source>
        <dbReference type="ARBA" id="ARBA00000085"/>
    </source>
</evidence>
<dbReference type="Pfam" id="PF02518">
    <property type="entry name" value="HATPase_c"/>
    <property type="match status" value="1"/>
</dbReference>
<dbReference type="PANTHER" id="PTHR45453:SF1">
    <property type="entry name" value="PHOSPHATE REGULON SENSOR PROTEIN PHOR"/>
    <property type="match status" value="1"/>
</dbReference>
<feature type="transmembrane region" description="Helical" evidence="7">
    <location>
        <begin position="157"/>
        <end position="177"/>
    </location>
</feature>
<keyword evidence="7" id="KW-0472">Membrane</keyword>
<keyword evidence="5" id="KW-0418">Kinase</keyword>
<reference evidence="9" key="1">
    <citation type="submission" date="2024-05" db="EMBL/GenBank/DDBJ databases">
        <authorList>
            <person name="Bunk B."/>
            <person name="Swiderski J."/>
            <person name="Sproer C."/>
            <person name="Thiel V."/>
        </authorList>
    </citation>
    <scope>NUCLEOTIDE SEQUENCE</scope>
    <source>
        <strain evidence="9">DSM 17735</strain>
    </source>
</reference>
<keyword evidence="3" id="KW-0597">Phosphoprotein</keyword>
<keyword evidence="4" id="KW-0808">Transferase</keyword>
<dbReference type="Gene3D" id="3.30.565.10">
    <property type="entry name" value="Histidine kinase-like ATPase, C-terminal domain"/>
    <property type="match status" value="1"/>
</dbReference>
<feature type="transmembrane region" description="Helical" evidence="7">
    <location>
        <begin position="250"/>
        <end position="272"/>
    </location>
</feature>
<dbReference type="InterPro" id="IPR036890">
    <property type="entry name" value="HATPase_C_sf"/>
</dbReference>
<evidence type="ECO:0000256" key="7">
    <source>
        <dbReference type="SAM" id="Phobius"/>
    </source>
</evidence>
<feature type="transmembrane region" description="Helical" evidence="7">
    <location>
        <begin position="338"/>
        <end position="360"/>
    </location>
</feature>
<evidence type="ECO:0000256" key="3">
    <source>
        <dbReference type="ARBA" id="ARBA00022553"/>
    </source>
</evidence>
<dbReference type="Pfam" id="PF00512">
    <property type="entry name" value="HisKA"/>
    <property type="match status" value="1"/>
</dbReference>
<dbReference type="InterPro" id="IPR050351">
    <property type="entry name" value="BphY/WalK/GraS-like"/>
</dbReference>
<name>A0AAU7LVI8_9BURK</name>
<dbReference type="EMBL" id="CP157675">
    <property type="protein sequence ID" value="XBP71616.1"/>
    <property type="molecule type" value="Genomic_DNA"/>
</dbReference>
<feature type="transmembrane region" description="Helical" evidence="7">
    <location>
        <begin position="216"/>
        <end position="238"/>
    </location>
</feature>
<dbReference type="PROSITE" id="PS50109">
    <property type="entry name" value="HIS_KIN"/>
    <property type="match status" value="1"/>
</dbReference>
<dbReference type="SMART" id="SM00387">
    <property type="entry name" value="HATPase_c"/>
    <property type="match status" value="1"/>
</dbReference>
<evidence type="ECO:0000256" key="4">
    <source>
        <dbReference type="ARBA" id="ARBA00022679"/>
    </source>
</evidence>
<dbReference type="Pfam" id="PF07696">
    <property type="entry name" value="7TMR-DISMED2"/>
    <property type="match status" value="1"/>
</dbReference>
<dbReference type="InterPro" id="IPR005467">
    <property type="entry name" value="His_kinase_dom"/>
</dbReference>
<evidence type="ECO:0000259" key="8">
    <source>
        <dbReference type="PROSITE" id="PS50109"/>
    </source>
</evidence>
<evidence type="ECO:0000256" key="6">
    <source>
        <dbReference type="ARBA" id="ARBA00023012"/>
    </source>
</evidence>
<comment type="catalytic activity">
    <reaction evidence="1">
        <text>ATP + protein L-histidine = ADP + protein N-phospho-L-histidine.</text>
        <dbReference type="EC" id="2.7.13.3"/>
    </reaction>
</comment>
<proteinExistence type="predicted"/>
<keyword evidence="6" id="KW-0902">Two-component regulatory system</keyword>
<dbReference type="InterPro" id="IPR003661">
    <property type="entry name" value="HisK_dim/P_dom"/>
</dbReference>
<organism evidence="9">
    <name type="scientific">Polaromonas hydrogenivorans</name>
    <dbReference type="NCBI Taxonomy" id="335476"/>
    <lineage>
        <taxon>Bacteria</taxon>
        <taxon>Pseudomonadati</taxon>
        <taxon>Pseudomonadota</taxon>
        <taxon>Betaproteobacteria</taxon>
        <taxon>Burkholderiales</taxon>
        <taxon>Comamonadaceae</taxon>
        <taxon>Polaromonas</taxon>
    </lineage>
</organism>
<dbReference type="GO" id="GO:0000155">
    <property type="term" value="F:phosphorelay sensor kinase activity"/>
    <property type="evidence" value="ECO:0007669"/>
    <property type="project" value="InterPro"/>
</dbReference>
<dbReference type="CDD" id="cd00082">
    <property type="entry name" value="HisKA"/>
    <property type="match status" value="1"/>
</dbReference>
<dbReference type="EC" id="2.7.13.3" evidence="2"/>
<dbReference type="Gene3D" id="2.60.40.2380">
    <property type="match status" value="1"/>
</dbReference>
<keyword evidence="7" id="KW-0812">Transmembrane</keyword>
<evidence type="ECO:0000256" key="5">
    <source>
        <dbReference type="ARBA" id="ARBA00022777"/>
    </source>
</evidence>
<feature type="transmembrane region" description="Helical" evidence="7">
    <location>
        <begin position="184"/>
        <end position="204"/>
    </location>
</feature>
<dbReference type="GO" id="GO:0004721">
    <property type="term" value="F:phosphoprotein phosphatase activity"/>
    <property type="evidence" value="ECO:0007669"/>
    <property type="project" value="TreeGrafter"/>
</dbReference>
<dbReference type="RefSeq" id="WP_349280979.1">
    <property type="nucleotide sequence ID" value="NZ_CBCSCU010000033.1"/>
</dbReference>
<evidence type="ECO:0000256" key="2">
    <source>
        <dbReference type="ARBA" id="ARBA00012438"/>
    </source>
</evidence>
<accession>A0AAU7LVI8</accession>
<dbReference type="PANTHER" id="PTHR45453">
    <property type="entry name" value="PHOSPHATE REGULON SENSOR PROTEIN PHOR"/>
    <property type="match status" value="1"/>
</dbReference>
<protein>
    <recommendedName>
        <fullName evidence="2">histidine kinase</fullName>
        <ecNumber evidence="2">2.7.13.3</ecNumber>
    </recommendedName>
</protein>
<dbReference type="GO" id="GO:0016036">
    <property type="term" value="P:cellular response to phosphate starvation"/>
    <property type="evidence" value="ECO:0007669"/>
    <property type="project" value="TreeGrafter"/>
</dbReference>
<dbReference type="InterPro" id="IPR003594">
    <property type="entry name" value="HATPase_dom"/>
</dbReference>
<dbReference type="GO" id="GO:0005886">
    <property type="term" value="C:plasma membrane"/>
    <property type="evidence" value="ECO:0007669"/>
    <property type="project" value="TreeGrafter"/>
</dbReference>
<dbReference type="AlphaFoldDB" id="A0AAU7LVI8"/>
<feature type="transmembrane region" description="Helical" evidence="7">
    <location>
        <begin position="278"/>
        <end position="299"/>
    </location>
</feature>